<dbReference type="Proteomes" id="UP000035034">
    <property type="component" value="Unassembled WGS sequence"/>
</dbReference>
<evidence type="ECO:0000313" key="9">
    <source>
        <dbReference type="EMBL" id="GAB18571.1"/>
    </source>
</evidence>
<dbReference type="Pfam" id="PF13462">
    <property type="entry name" value="Thioredoxin_4"/>
    <property type="match status" value="1"/>
</dbReference>
<gene>
    <name evidence="9" type="ORF">GOEFS_059_00050</name>
</gene>
<comment type="similarity">
    <text evidence="1">Belongs to the thioredoxin family. DsbA subfamily.</text>
</comment>
<proteinExistence type="inferred from homology"/>
<organism evidence="9 10">
    <name type="scientific">Gordonia effusa NBRC 100432</name>
    <dbReference type="NCBI Taxonomy" id="1077974"/>
    <lineage>
        <taxon>Bacteria</taxon>
        <taxon>Bacillati</taxon>
        <taxon>Actinomycetota</taxon>
        <taxon>Actinomycetes</taxon>
        <taxon>Mycobacteriales</taxon>
        <taxon>Gordoniaceae</taxon>
        <taxon>Gordonia</taxon>
    </lineage>
</organism>
<dbReference type="SUPFAM" id="SSF52833">
    <property type="entry name" value="Thioredoxin-like"/>
    <property type="match status" value="1"/>
</dbReference>
<evidence type="ECO:0000313" key="10">
    <source>
        <dbReference type="Proteomes" id="UP000035034"/>
    </source>
</evidence>
<comment type="caution">
    <text evidence="9">The sequence shown here is derived from an EMBL/GenBank/DDBJ whole genome shotgun (WGS) entry which is preliminary data.</text>
</comment>
<feature type="region of interest" description="Disordered" evidence="6">
    <location>
        <begin position="1"/>
        <end position="20"/>
    </location>
</feature>
<evidence type="ECO:0000256" key="6">
    <source>
        <dbReference type="SAM" id="MobiDB-lite"/>
    </source>
</evidence>
<dbReference type="AlphaFoldDB" id="H0R0H0"/>
<evidence type="ECO:0000256" key="5">
    <source>
        <dbReference type="ARBA" id="ARBA00023284"/>
    </source>
</evidence>
<keyword evidence="10" id="KW-1185">Reference proteome</keyword>
<dbReference type="PANTHER" id="PTHR13887:SF14">
    <property type="entry name" value="DISULFIDE BOND FORMATION PROTEIN D"/>
    <property type="match status" value="1"/>
</dbReference>
<dbReference type="STRING" id="1077974.GOEFS_059_00050"/>
<reference evidence="9 10" key="1">
    <citation type="submission" date="2011-12" db="EMBL/GenBank/DDBJ databases">
        <title>Whole genome shotgun sequence of Gordonia effusa NBRC 100432.</title>
        <authorList>
            <person name="Yoshida I."/>
            <person name="Takarada H."/>
            <person name="Hosoyama A."/>
            <person name="Tsuchikane K."/>
            <person name="Katsumata H."/>
            <person name="Yamazaki S."/>
            <person name="Fujita N."/>
        </authorList>
    </citation>
    <scope>NUCLEOTIDE SEQUENCE [LARGE SCALE GENOMIC DNA]</scope>
    <source>
        <strain evidence="9 10">NBRC 100432</strain>
    </source>
</reference>
<keyword evidence="4" id="KW-1015">Disulfide bond</keyword>
<dbReference type="RefSeq" id="WP_007317907.1">
    <property type="nucleotide sequence ID" value="NZ_BAEH01000059.1"/>
</dbReference>
<feature type="domain" description="Thioredoxin-like fold" evidence="8">
    <location>
        <begin position="64"/>
        <end position="224"/>
    </location>
</feature>
<dbReference type="Gene3D" id="3.40.30.10">
    <property type="entry name" value="Glutaredoxin"/>
    <property type="match status" value="1"/>
</dbReference>
<keyword evidence="3" id="KW-0560">Oxidoreductase</keyword>
<dbReference type="GO" id="GO:0016491">
    <property type="term" value="F:oxidoreductase activity"/>
    <property type="evidence" value="ECO:0007669"/>
    <property type="project" value="UniProtKB-KW"/>
</dbReference>
<accession>H0R0H0</accession>
<keyword evidence="7" id="KW-1133">Transmembrane helix</keyword>
<keyword evidence="2" id="KW-0732">Signal</keyword>
<evidence type="ECO:0000256" key="2">
    <source>
        <dbReference type="ARBA" id="ARBA00022729"/>
    </source>
</evidence>
<evidence type="ECO:0000256" key="1">
    <source>
        <dbReference type="ARBA" id="ARBA00005791"/>
    </source>
</evidence>
<dbReference type="InterPro" id="IPR012336">
    <property type="entry name" value="Thioredoxin-like_fold"/>
</dbReference>
<feature type="transmembrane region" description="Helical" evidence="7">
    <location>
        <begin position="26"/>
        <end position="46"/>
    </location>
</feature>
<evidence type="ECO:0000256" key="7">
    <source>
        <dbReference type="SAM" id="Phobius"/>
    </source>
</evidence>
<keyword evidence="7" id="KW-0812">Transmembrane</keyword>
<keyword evidence="7" id="KW-0472">Membrane</keyword>
<sequence length="246" mass="25363">MSRQSGSNPKVPKGYQPSSTSSTMTYVLAGLAVVVIAGLVIGGVIWNSQRNKGGVDDKVLAENASLIVGSAEAGHTIDVFEDFLCPACGAFEKQSGEEVVKAVEDGKLRVRFHMLNFLDSKSASGDYSSRAAGAAQCVAAGEKPEVFLKFHSALFNQQPQEGGSSDFSNADLARIAGEQGANATTQKCISDGAKIDQAKAAADASQTQLAKASGGQVGTPTVLSAGAPLNISDANWLKNLLAAKAE</sequence>
<dbReference type="eggNOG" id="COG1651">
    <property type="taxonomic scope" value="Bacteria"/>
</dbReference>
<dbReference type="InterPro" id="IPR036249">
    <property type="entry name" value="Thioredoxin-like_sf"/>
</dbReference>
<evidence type="ECO:0000256" key="3">
    <source>
        <dbReference type="ARBA" id="ARBA00023002"/>
    </source>
</evidence>
<dbReference type="PANTHER" id="PTHR13887">
    <property type="entry name" value="GLUTATHIONE S-TRANSFERASE KAPPA"/>
    <property type="match status" value="1"/>
</dbReference>
<name>H0R0H0_9ACTN</name>
<evidence type="ECO:0000259" key="8">
    <source>
        <dbReference type="Pfam" id="PF13462"/>
    </source>
</evidence>
<protein>
    <recommendedName>
        <fullName evidence="8">Thioredoxin-like fold domain-containing protein</fullName>
    </recommendedName>
</protein>
<evidence type="ECO:0000256" key="4">
    <source>
        <dbReference type="ARBA" id="ARBA00023157"/>
    </source>
</evidence>
<dbReference type="EMBL" id="BAEH01000059">
    <property type="protein sequence ID" value="GAB18571.1"/>
    <property type="molecule type" value="Genomic_DNA"/>
</dbReference>
<keyword evidence="5" id="KW-0676">Redox-active center</keyword>